<sequence>MMEFCIIFQFVAQKFEPVRMAIWKKLCTMTFMLSYRLEWLTLHAPNTPMFICMIVLAPPRSEWLPMFILTVPLKLFMMMLCTKLLLPFVGMLLRPPLLVANLSLSNTFCANPPSPIFGTLLLLPLLVANIRTNVFFNMHIMLVGTLPVLESAPNRPLLVLLQLCTILCTLFCVLVPLLNLKLVTILVACVMMPPLSM</sequence>
<feature type="transmembrane region" description="Helical" evidence="1">
    <location>
        <begin position="157"/>
        <end position="178"/>
    </location>
</feature>
<feature type="transmembrane region" description="Helical" evidence="1">
    <location>
        <begin position="39"/>
        <end position="59"/>
    </location>
</feature>
<comment type="caution">
    <text evidence="2">The sequence shown here is derived from an EMBL/GenBank/DDBJ whole genome shotgun (WGS) entry which is preliminary data.</text>
</comment>
<accession>A0ABN9UY88</accession>
<dbReference type="EMBL" id="CAUYUJ010016427">
    <property type="protein sequence ID" value="CAK0865217.1"/>
    <property type="molecule type" value="Genomic_DNA"/>
</dbReference>
<keyword evidence="1" id="KW-1133">Transmembrane helix</keyword>
<feature type="transmembrane region" description="Helical" evidence="1">
    <location>
        <begin position="71"/>
        <end position="93"/>
    </location>
</feature>
<reference evidence="2" key="1">
    <citation type="submission" date="2023-10" db="EMBL/GenBank/DDBJ databases">
        <authorList>
            <person name="Chen Y."/>
            <person name="Shah S."/>
            <person name="Dougan E. K."/>
            <person name="Thang M."/>
            <person name="Chan C."/>
        </authorList>
    </citation>
    <scope>NUCLEOTIDE SEQUENCE [LARGE SCALE GENOMIC DNA]</scope>
</reference>
<name>A0ABN9UY88_9DINO</name>
<evidence type="ECO:0000313" key="3">
    <source>
        <dbReference type="Proteomes" id="UP001189429"/>
    </source>
</evidence>
<gene>
    <name evidence="2" type="ORF">PCOR1329_LOCUS52798</name>
</gene>
<organism evidence="2 3">
    <name type="scientific">Prorocentrum cordatum</name>
    <dbReference type="NCBI Taxonomy" id="2364126"/>
    <lineage>
        <taxon>Eukaryota</taxon>
        <taxon>Sar</taxon>
        <taxon>Alveolata</taxon>
        <taxon>Dinophyceae</taxon>
        <taxon>Prorocentrales</taxon>
        <taxon>Prorocentraceae</taxon>
        <taxon>Prorocentrum</taxon>
    </lineage>
</organism>
<keyword evidence="3" id="KW-1185">Reference proteome</keyword>
<evidence type="ECO:0000313" key="2">
    <source>
        <dbReference type="EMBL" id="CAK0865217.1"/>
    </source>
</evidence>
<keyword evidence="1" id="KW-0472">Membrane</keyword>
<keyword evidence="1" id="KW-0812">Transmembrane</keyword>
<protein>
    <submittedName>
        <fullName evidence="2">Uncharacterized protein</fullName>
    </submittedName>
</protein>
<proteinExistence type="predicted"/>
<dbReference type="Proteomes" id="UP001189429">
    <property type="component" value="Unassembled WGS sequence"/>
</dbReference>
<evidence type="ECO:0000256" key="1">
    <source>
        <dbReference type="SAM" id="Phobius"/>
    </source>
</evidence>
<feature type="transmembrane region" description="Helical" evidence="1">
    <location>
        <begin position="113"/>
        <end position="136"/>
    </location>
</feature>